<feature type="compositionally biased region" description="Basic and acidic residues" evidence="1">
    <location>
        <begin position="10"/>
        <end position="23"/>
    </location>
</feature>
<dbReference type="WBParaSite" id="PSAMB.scaffold885size39347.g9452.t1">
    <property type="protein sequence ID" value="PSAMB.scaffold885size39347.g9452.t1"/>
    <property type="gene ID" value="PSAMB.scaffold885size39347.g9452"/>
</dbReference>
<proteinExistence type="predicted"/>
<dbReference type="AlphaFoldDB" id="A0A914XMI0"/>
<accession>A0A914XMI0</accession>
<evidence type="ECO:0000313" key="2">
    <source>
        <dbReference type="Proteomes" id="UP000887566"/>
    </source>
</evidence>
<sequence>MNHCGRWRRCNGDRHDRRAHERTQGGMARNVGTLMEMSLPNQQMRKAQMAGLPGHVAECRVVGRLRSAWTIDSPPPLSLPRPNANHGIYGVQTDSTVVVADRHLIHPNLLEAIRSLSPPSIVPKRNGIIADFNRSGTRFDSDGHDGALTNGLAVGIFAPPPTTDSTDILHHTIRPGPIHRS</sequence>
<protein>
    <submittedName>
        <fullName evidence="3">Uncharacterized protein</fullName>
    </submittedName>
</protein>
<name>A0A914XMI0_9BILA</name>
<reference evidence="3" key="1">
    <citation type="submission" date="2022-11" db="UniProtKB">
        <authorList>
            <consortium name="WormBaseParasite"/>
        </authorList>
    </citation>
    <scope>IDENTIFICATION</scope>
</reference>
<keyword evidence="2" id="KW-1185">Reference proteome</keyword>
<evidence type="ECO:0000313" key="3">
    <source>
        <dbReference type="WBParaSite" id="PSAMB.scaffold885size39347.g9452.t1"/>
    </source>
</evidence>
<evidence type="ECO:0000256" key="1">
    <source>
        <dbReference type="SAM" id="MobiDB-lite"/>
    </source>
</evidence>
<dbReference type="Proteomes" id="UP000887566">
    <property type="component" value="Unplaced"/>
</dbReference>
<feature type="region of interest" description="Disordered" evidence="1">
    <location>
        <begin position="1"/>
        <end position="28"/>
    </location>
</feature>
<organism evidence="2 3">
    <name type="scientific">Plectus sambesii</name>
    <dbReference type="NCBI Taxonomy" id="2011161"/>
    <lineage>
        <taxon>Eukaryota</taxon>
        <taxon>Metazoa</taxon>
        <taxon>Ecdysozoa</taxon>
        <taxon>Nematoda</taxon>
        <taxon>Chromadorea</taxon>
        <taxon>Plectida</taxon>
        <taxon>Plectina</taxon>
        <taxon>Plectoidea</taxon>
        <taxon>Plectidae</taxon>
        <taxon>Plectus</taxon>
    </lineage>
</organism>